<feature type="non-terminal residue" evidence="1">
    <location>
        <position position="1"/>
    </location>
</feature>
<evidence type="ECO:0008006" key="2">
    <source>
        <dbReference type="Google" id="ProtNLM"/>
    </source>
</evidence>
<dbReference type="EMBL" id="UINC01224033">
    <property type="protein sequence ID" value="SVE53473.1"/>
    <property type="molecule type" value="Genomic_DNA"/>
</dbReference>
<dbReference type="AlphaFoldDB" id="A0A383EAR8"/>
<gene>
    <name evidence="1" type="ORF">METZ01_LOCUS506327</name>
</gene>
<reference evidence="1" key="1">
    <citation type="submission" date="2018-05" db="EMBL/GenBank/DDBJ databases">
        <authorList>
            <person name="Lanie J.A."/>
            <person name="Ng W.-L."/>
            <person name="Kazmierczak K.M."/>
            <person name="Andrzejewski T.M."/>
            <person name="Davidsen T.M."/>
            <person name="Wayne K.J."/>
            <person name="Tettelin H."/>
            <person name="Glass J.I."/>
            <person name="Rusch D."/>
            <person name="Podicherti R."/>
            <person name="Tsui H.-C.T."/>
            <person name="Winkler M.E."/>
        </authorList>
    </citation>
    <scope>NUCLEOTIDE SEQUENCE</scope>
</reference>
<organism evidence="1">
    <name type="scientific">marine metagenome</name>
    <dbReference type="NCBI Taxonomy" id="408172"/>
    <lineage>
        <taxon>unclassified sequences</taxon>
        <taxon>metagenomes</taxon>
        <taxon>ecological metagenomes</taxon>
    </lineage>
</organism>
<protein>
    <recommendedName>
        <fullName evidence="2">Glycosyltransferase subfamily 4-like N-terminal domain-containing protein</fullName>
    </recommendedName>
</protein>
<dbReference type="SUPFAM" id="SSF53756">
    <property type="entry name" value="UDP-Glycosyltransferase/glycogen phosphorylase"/>
    <property type="match status" value="1"/>
</dbReference>
<proteinExistence type="predicted"/>
<feature type="non-terminal residue" evidence="1">
    <location>
        <position position="232"/>
    </location>
</feature>
<accession>A0A383EAR8</accession>
<sequence length="232" mass="27357">SVQKIMTIGALDMVRNGHRVTIFVPLFPWYYYFVSLRKRPLLWLRFLLPNLLNMVIQRKSHFKELLKKDKSADKLVKVKFVLTKASKRQLEKFDYLLMSSIDNVIGYQYRFNQERQIYILHHPEEQNHGYAEVFKLARQSFAGKIITISPFTAREIEDHADSPFVVPNPISPYLWEIRDKLDSTKQRRDVILYCKGTPWDSEGAAIIEELIKLRSNTSVTVWFHGFYEKSAV</sequence>
<evidence type="ECO:0000313" key="1">
    <source>
        <dbReference type="EMBL" id="SVE53473.1"/>
    </source>
</evidence>
<name>A0A383EAR8_9ZZZZ</name>